<dbReference type="PANTHER" id="PTHR32089">
    <property type="entry name" value="METHYL-ACCEPTING CHEMOTAXIS PROTEIN MCPB"/>
    <property type="match status" value="1"/>
</dbReference>
<reference evidence="7 8" key="1">
    <citation type="submission" date="2019-08" db="EMBL/GenBank/DDBJ databases">
        <title>Bacillus genomes from the desert of Cuatro Cienegas, Coahuila.</title>
        <authorList>
            <person name="Olmedo-Alvarez G."/>
        </authorList>
    </citation>
    <scope>NUCLEOTIDE SEQUENCE [LARGE SCALE GENOMIC DNA]</scope>
    <source>
        <strain evidence="7 8">CH40_1T</strain>
    </source>
</reference>
<dbReference type="GO" id="GO:0004888">
    <property type="term" value="F:transmembrane signaling receptor activity"/>
    <property type="evidence" value="ECO:0007669"/>
    <property type="project" value="InterPro"/>
</dbReference>
<dbReference type="Proteomes" id="UP000323317">
    <property type="component" value="Unassembled WGS sequence"/>
</dbReference>
<evidence type="ECO:0000313" key="8">
    <source>
        <dbReference type="Proteomes" id="UP000323317"/>
    </source>
</evidence>
<evidence type="ECO:0000256" key="3">
    <source>
        <dbReference type="PROSITE-ProRule" id="PRU00284"/>
    </source>
</evidence>
<keyword evidence="5" id="KW-1133">Transmembrane helix</keyword>
<evidence type="ECO:0000256" key="2">
    <source>
        <dbReference type="ARBA" id="ARBA00029447"/>
    </source>
</evidence>
<feature type="transmembrane region" description="Helical" evidence="5">
    <location>
        <begin position="41"/>
        <end position="60"/>
    </location>
</feature>
<dbReference type="PROSITE" id="PS50111">
    <property type="entry name" value="CHEMOTAXIS_TRANSDUC_2"/>
    <property type="match status" value="1"/>
</dbReference>
<dbReference type="GO" id="GO:0016020">
    <property type="term" value="C:membrane"/>
    <property type="evidence" value="ECO:0007669"/>
    <property type="project" value="InterPro"/>
</dbReference>
<organism evidence="7 8">
    <name type="scientific">Rossellomorea vietnamensis</name>
    <dbReference type="NCBI Taxonomy" id="218284"/>
    <lineage>
        <taxon>Bacteria</taxon>
        <taxon>Bacillati</taxon>
        <taxon>Bacillota</taxon>
        <taxon>Bacilli</taxon>
        <taxon>Bacillales</taxon>
        <taxon>Bacillaceae</taxon>
        <taxon>Rossellomorea</taxon>
    </lineage>
</organism>
<dbReference type="PRINTS" id="PR00260">
    <property type="entry name" value="CHEMTRNSDUCR"/>
</dbReference>
<evidence type="ECO:0000256" key="5">
    <source>
        <dbReference type="SAM" id="Phobius"/>
    </source>
</evidence>
<evidence type="ECO:0000259" key="6">
    <source>
        <dbReference type="PROSITE" id="PS50111"/>
    </source>
</evidence>
<feature type="transmembrane region" description="Helical" evidence="5">
    <location>
        <begin position="96"/>
        <end position="129"/>
    </location>
</feature>
<keyword evidence="1 3" id="KW-0807">Transducer</keyword>
<dbReference type="RefSeq" id="WP_148946555.1">
    <property type="nucleotide sequence ID" value="NZ_VTEH01000005.1"/>
</dbReference>
<dbReference type="SMART" id="SM00283">
    <property type="entry name" value="MA"/>
    <property type="match status" value="1"/>
</dbReference>
<dbReference type="GO" id="GO:0007165">
    <property type="term" value="P:signal transduction"/>
    <property type="evidence" value="ECO:0007669"/>
    <property type="project" value="UniProtKB-KW"/>
</dbReference>
<dbReference type="GO" id="GO:0006935">
    <property type="term" value="P:chemotaxis"/>
    <property type="evidence" value="ECO:0007669"/>
    <property type="project" value="InterPro"/>
</dbReference>
<keyword evidence="4" id="KW-0175">Coiled coil</keyword>
<dbReference type="Gene3D" id="1.10.287.950">
    <property type="entry name" value="Methyl-accepting chemotaxis protein"/>
    <property type="match status" value="1"/>
</dbReference>
<keyword evidence="5" id="KW-0812">Transmembrane</keyword>
<sequence length="493" mass="54230">MTIDGLKLQDLKKKNLLMLLLYSASLLAAILYTIFNKNPLIETILYSAQLSAMIVFFLIFQIALKKYHLFPLFTLPVVYIIIGVDILVNGGSGNNLIILLFLAVISALHFKLSLFSIGYGSGFILFILNKQFFQGPGEIDSIFIPGILVYMMLGILLYIVVKLNTNQFSQLQKFIVEAEAENARKENQKTLLESELQTIFKSIKKVNDQIQHHLLSHNEMKTALQEISAGSQTQSDQINSIASISETTMRQMEGMASMAEVLFQHSEEANITAISGTEKADGLQLDMNELNTLIDELSITFAELTNKFEETNSFVGIIQGITEQTNLLALNASIEAARAGEAGRGFSIVADEIRKLAEMTSTTASRINENLASVNQVNSTALKKMNLSSSKLSENIQAVGDVSSSFKELRSKLHLLQSEFHTLAANSDSVKEQTVHAELSTKELAAVIEEASAGLEEVSATIETLNEDTGTIASYVNETVRSAEKIQANIDNK</sequence>
<proteinExistence type="inferred from homology"/>
<dbReference type="AlphaFoldDB" id="A0A5D4KES9"/>
<feature type="transmembrane region" description="Helical" evidence="5">
    <location>
        <begin position="72"/>
        <end position="90"/>
    </location>
</feature>
<feature type="transmembrane region" description="Helical" evidence="5">
    <location>
        <begin position="141"/>
        <end position="161"/>
    </location>
</feature>
<name>A0A5D4KES9_9BACI</name>
<feature type="coiled-coil region" evidence="4">
    <location>
        <begin position="168"/>
        <end position="195"/>
    </location>
</feature>
<dbReference type="InterPro" id="IPR004090">
    <property type="entry name" value="Chemotax_Me-accpt_rcpt"/>
</dbReference>
<accession>A0A5D4KES9</accession>
<protein>
    <recommendedName>
        <fullName evidence="6">Methyl-accepting transducer domain-containing protein</fullName>
    </recommendedName>
</protein>
<feature type="domain" description="Methyl-accepting transducer" evidence="6">
    <location>
        <begin position="218"/>
        <end position="466"/>
    </location>
</feature>
<evidence type="ECO:0000256" key="1">
    <source>
        <dbReference type="ARBA" id="ARBA00023224"/>
    </source>
</evidence>
<keyword evidence="5" id="KW-0472">Membrane</keyword>
<dbReference type="EMBL" id="VTEH01000005">
    <property type="protein sequence ID" value="TYR75808.1"/>
    <property type="molecule type" value="Genomic_DNA"/>
</dbReference>
<dbReference type="InterPro" id="IPR004089">
    <property type="entry name" value="MCPsignal_dom"/>
</dbReference>
<gene>
    <name evidence="7" type="ORF">FZC79_09320</name>
</gene>
<dbReference type="Pfam" id="PF00015">
    <property type="entry name" value="MCPsignal"/>
    <property type="match status" value="1"/>
</dbReference>
<dbReference type="SUPFAM" id="SSF58104">
    <property type="entry name" value="Methyl-accepting chemotaxis protein (MCP) signaling domain"/>
    <property type="match status" value="1"/>
</dbReference>
<feature type="coiled-coil region" evidence="4">
    <location>
        <begin position="280"/>
        <end position="307"/>
    </location>
</feature>
<feature type="transmembrane region" description="Helical" evidence="5">
    <location>
        <begin position="16"/>
        <end position="35"/>
    </location>
</feature>
<comment type="similarity">
    <text evidence="2">Belongs to the methyl-accepting chemotaxis (MCP) protein family.</text>
</comment>
<comment type="caution">
    <text evidence="7">The sequence shown here is derived from an EMBL/GenBank/DDBJ whole genome shotgun (WGS) entry which is preliminary data.</text>
</comment>
<evidence type="ECO:0000256" key="4">
    <source>
        <dbReference type="SAM" id="Coils"/>
    </source>
</evidence>
<dbReference type="PANTHER" id="PTHR32089:SF112">
    <property type="entry name" value="LYSOZYME-LIKE PROTEIN-RELATED"/>
    <property type="match status" value="1"/>
</dbReference>
<evidence type="ECO:0000313" key="7">
    <source>
        <dbReference type="EMBL" id="TYR75808.1"/>
    </source>
</evidence>